<dbReference type="Proteomes" id="UP000003835">
    <property type="component" value="Unassembled WGS sequence"/>
</dbReference>
<proteinExistence type="predicted"/>
<dbReference type="GO" id="GO:0170057">
    <property type="term" value="F:RNA ligase (GTP) activity"/>
    <property type="evidence" value="ECO:0007669"/>
    <property type="project" value="UniProtKB-EC"/>
</dbReference>
<feature type="active site" description="GMP-histidine intermediate" evidence="9">
    <location>
        <position position="64"/>
    </location>
</feature>
<evidence type="ECO:0000313" key="13">
    <source>
        <dbReference type="Proteomes" id="UP000003835"/>
    </source>
</evidence>
<evidence type="ECO:0000256" key="5">
    <source>
        <dbReference type="ARBA" id="ARBA00022800"/>
    </source>
</evidence>
<dbReference type="eggNOG" id="COG1690">
    <property type="taxonomic scope" value="Bacteria"/>
</dbReference>
<dbReference type="EC" id="6.5.1.8" evidence="1"/>
<feature type="binding site" evidence="10">
    <location>
        <begin position="40"/>
        <end position="43"/>
    </location>
    <ligand>
        <name>GMP</name>
        <dbReference type="ChEBI" id="CHEBI:58115"/>
    </ligand>
</feature>
<feature type="binding site" evidence="10">
    <location>
        <begin position="64"/>
        <end position="67"/>
    </location>
    <ligand>
        <name>GMP</name>
        <dbReference type="ChEBI" id="CHEBI:58115"/>
    </ligand>
</feature>
<evidence type="ECO:0000256" key="1">
    <source>
        <dbReference type="ARBA" id="ARBA00012726"/>
    </source>
</evidence>
<keyword evidence="6 10" id="KW-0342">GTP-binding</keyword>
<dbReference type="GO" id="GO:0005525">
    <property type="term" value="F:GTP binding"/>
    <property type="evidence" value="ECO:0007669"/>
    <property type="project" value="UniProtKB-KW"/>
</dbReference>
<feature type="binding site" evidence="10">
    <location>
        <position position="47"/>
    </location>
    <ligand>
        <name>GMP</name>
        <dbReference type="ChEBI" id="CHEBI:58115"/>
    </ligand>
</feature>
<comment type="catalytic activity">
    <reaction evidence="8">
        <text>a 3'-end 3'-phospho-ribonucleotide-RNA + a 5'-end dephospho-ribonucleoside-RNA + GTP = a ribonucleotidyl-ribonucleotide-RNA + GMP + diphosphate</text>
        <dbReference type="Rhea" id="RHEA:68076"/>
        <dbReference type="Rhea" id="RHEA-COMP:10463"/>
        <dbReference type="Rhea" id="RHEA-COMP:13936"/>
        <dbReference type="Rhea" id="RHEA-COMP:17355"/>
        <dbReference type="ChEBI" id="CHEBI:33019"/>
        <dbReference type="ChEBI" id="CHEBI:37565"/>
        <dbReference type="ChEBI" id="CHEBI:58115"/>
        <dbReference type="ChEBI" id="CHEBI:83062"/>
        <dbReference type="ChEBI" id="CHEBI:138284"/>
        <dbReference type="ChEBI" id="CHEBI:173118"/>
        <dbReference type="EC" id="6.5.1.8"/>
    </reaction>
</comment>
<evidence type="ECO:0000256" key="7">
    <source>
        <dbReference type="ARBA" id="ARBA00023211"/>
    </source>
</evidence>
<keyword evidence="13" id="KW-1185">Reference proteome</keyword>
<dbReference type="PANTHER" id="PTHR43749">
    <property type="entry name" value="RNA-SPLICING LIGASE RTCB"/>
    <property type="match status" value="1"/>
</dbReference>
<protein>
    <recommendedName>
        <fullName evidence="1">3'-phosphate/5'-hydroxy nucleic acid ligase</fullName>
        <ecNumber evidence="1">6.5.1.8</ecNumber>
    </recommendedName>
</protein>
<keyword evidence="3 11" id="KW-0479">Metal-binding</keyword>
<dbReference type="GO" id="GO:0030145">
    <property type="term" value="F:manganese ion binding"/>
    <property type="evidence" value="ECO:0007669"/>
    <property type="project" value="TreeGrafter"/>
</dbReference>
<organism evidence="12 13">
    <name type="scientific">Coleofasciculus chthonoplastes PCC 7420</name>
    <dbReference type="NCBI Taxonomy" id="118168"/>
    <lineage>
        <taxon>Bacteria</taxon>
        <taxon>Bacillati</taxon>
        <taxon>Cyanobacteriota</taxon>
        <taxon>Cyanophyceae</taxon>
        <taxon>Coleofasciculales</taxon>
        <taxon>Coleofasciculaceae</taxon>
        <taxon>Coleofasciculus</taxon>
    </lineage>
</organism>
<evidence type="ECO:0000256" key="10">
    <source>
        <dbReference type="PIRSR" id="PIRSR601233-2"/>
    </source>
</evidence>
<evidence type="ECO:0000256" key="4">
    <source>
        <dbReference type="ARBA" id="ARBA00022741"/>
    </source>
</evidence>
<evidence type="ECO:0000256" key="8">
    <source>
        <dbReference type="ARBA" id="ARBA00047746"/>
    </source>
</evidence>
<dbReference type="InterPro" id="IPR001233">
    <property type="entry name" value="RtcB"/>
</dbReference>
<evidence type="ECO:0000256" key="9">
    <source>
        <dbReference type="PIRSR" id="PIRSR601233-1"/>
    </source>
</evidence>
<keyword evidence="2" id="KW-0436">Ligase</keyword>
<dbReference type="GO" id="GO:0003909">
    <property type="term" value="F:DNA ligase activity"/>
    <property type="evidence" value="ECO:0007669"/>
    <property type="project" value="TreeGrafter"/>
</dbReference>
<dbReference type="Pfam" id="PF01139">
    <property type="entry name" value="RtcB"/>
    <property type="match status" value="1"/>
</dbReference>
<dbReference type="Gene3D" id="3.90.1860.10">
    <property type="entry name" value="tRNA-splicing ligase RtcB"/>
    <property type="match status" value="1"/>
</dbReference>
<dbReference type="HOGENOM" id="CLU_1831726_0_0_3"/>
<keyword evidence="4 10" id="KW-0547">Nucleotide-binding</keyword>
<dbReference type="STRING" id="118168.MC7420_5726"/>
<dbReference type="GO" id="GO:0006396">
    <property type="term" value="P:RNA processing"/>
    <property type="evidence" value="ECO:0007669"/>
    <property type="project" value="InterPro"/>
</dbReference>
<sequence>MVYDLPHNITLPQQESAQIHRWITRKGACPAYAEQPVIIPGSMGTPSYLVVGKGNPAFLWSASHGAGRLRSRFELSRRGAGYSEETLGLTGVDCITLREERRIEEAPVAYKPIQPVIEAQVKAEMVSVVARLRPILTFKA</sequence>
<dbReference type="SUPFAM" id="SSF103365">
    <property type="entry name" value="Hypothetical protein PH1602"/>
    <property type="match status" value="1"/>
</dbReference>
<dbReference type="PANTHER" id="PTHR43749:SF2">
    <property type="entry name" value="RNA-SPLICING LIGASE RTCB"/>
    <property type="match status" value="1"/>
</dbReference>
<feature type="binding site" evidence="10">
    <location>
        <position position="139"/>
    </location>
    <ligand>
        <name>GMP</name>
        <dbReference type="ChEBI" id="CHEBI:58115"/>
    </ligand>
</feature>
<name>B4VVV4_9CYAN</name>
<dbReference type="GO" id="GO:0006281">
    <property type="term" value="P:DNA repair"/>
    <property type="evidence" value="ECO:0007669"/>
    <property type="project" value="TreeGrafter"/>
</dbReference>
<dbReference type="InterPro" id="IPR052915">
    <property type="entry name" value="RtcB-like"/>
</dbReference>
<evidence type="ECO:0000256" key="6">
    <source>
        <dbReference type="ARBA" id="ARBA00023134"/>
    </source>
</evidence>
<dbReference type="GO" id="GO:0042245">
    <property type="term" value="P:RNA repair"/>
    <property type="evidence" value="ECO:0007669"/>
    <property type="project" value="UniProtKB-KW"/>
</dbReference>
<evidence type="ECO:0000256" key="3">
    <source>
        <dbReference type="ARBA" id="ARBA00022723"/>
    </source>
</evidence>
<reference evidence="12 13" key="1">
    <citation type="submission" date="2008-07" db="EMBL/GenBank/DDBJ databases">
        <authorList>
            <person name="Tandeau de Marsac N."/>
            <person name="Ferriera S."/>
            <person name="Johnson J."/>
            <person name="Kravitz S."/>
            <person name="Beeson K."/>
            <person name="Sutton G."/>
            <person name="Rogers Y.-H."/>
            <person name="Friedman R."/>
            <person name="Frazier M."/>
            <person name="Venter J.C."/>
        </authorList>
    </citation>
    <scope>NUCLEOTIDE SEQUENCE [LARGE SCALE GENOMIC DNA]</scope>
    <source>
        <strain evidence="12 13">PCC 7420</strain>
    </source>
</reference>
<keyword evidence="7 11" id="KW-0464">Manganese</keyword>
<dbReference type="InterPro" id="IPR036025">
    <property type="entry name" value="RtcB-like_sf"/>
</dbReference>
<evidence type="ECO:0000256" key="11">
    <source>
        <dbReference type="PIRSR" id="PIRSR601233-3"/>
    </source>
</evidence>
<dbReference type="EMBL" id="DS989855">
    <property type="protein sequence ID" value="EDX73846.1"/>
    <property type="molecule type" value="Genomic_DNA"/>
</dbReference>
<accession>B4VVV4</accession>
<comment type="cofactor">
    <cofactor evidence="11">
        <name>Mn(2+)</name>
        <dbReference type="ChEBI" id="CHEBI:29035"/>
    </cofactor>
    <text evidence="11">Binds 2 manganese ions per subunit.</text>
</comment>
<feature type="binding site" evidence="10">
    <location>
        <begin position="7"/>
        <end position="8"/>
    </location>
    <ligand>
        <name>GMP</name>
        <dbReference type="ChEBI" id="CHEBI:58115"/>
    </ligand>
</feature>
<gene>
    <name evidence="12" type="ORF">MC7420_5726</name>
</gene>
<evidence type="ECO:0000313" key="12">
    <source>
        <dbReference type="EMBL" id="EDX73846.1"/>
    </source>
</evidence>
<keyword evidence="5" id="KW-0692">RNA repair</keyword>
<evidence type="ECO:0000256" key="2">
    <source>
        <dbReference type="ARBA" id="ARBA00022598"/>
    </source>
</evidence>
<dbReference type="AlphaFoldDB" id="B4VVV4"/>
<feature type="binding site" evidence="11">
    <location>
        <position position="7"/>
    </location>
    <ligand>
        <name>Mn(2+)</name>
        <dbReference type="ChEBI" id="CHEBI:29035"/>
        <label>2</label>
    </ligand>
</feature>